<dbReference type="GO" id="GO:0052689">
    <property type="term" value="F:carboxylic ester hydrolase activity"/>
    <property type="evidence" value="ECO:0007669"/>
    <property type="project" value="UniProtKB-ARBA"/>
</dbReference>
<dbReference type="PANTHER" id="PTHR22946:SF9">
    <property type="entry name" value="POLYKETIDE TRANSFERASE AF380"/>
    <property type="match status" value="1"/>
</dbReference>
<accession>A0A383RHB5</accession>
<evidence type="ECO:0000313" key="5">
    <source>
        <dbReference type="Proteomes" id="UP000304148"/>
    </source>
</evidence>
<evidence type="ECO:0000256" key="2">
    <source>
        <dbReference type="ARBA" id="ARBA00038115"/>
    </source>
</evidence>
<sequence>MAMLWTYGIGTLVLAGSAASGTWMLAVKSQSPRPIPIHKEPERPFDRVVFEGTASLQGWFIWGKGNSPKKRAPVIVISHGWGSNRARVMRYAIPLVDAGFNVLVYDVTSHGESGAVKAPSALLFRDDMLAAVRYVRQRPDVDPDRIAVLGHSLGGFGAVLALEEGLNVRAIVTDSMPSRPLSLVEAELKRRKLPSFPLAVVIPRIWLYRSRIPVAVYDGLDVGQILADHHVRTEGRIPVYMVHSRLDGFIPPSELEQLVERLPYEQSHLFVDTNGHSCSETDSRFWAEVIPFFKRQLDISG</sequence>
<dbReference type="PANTHER" id="PTHR22946">
    <property type="entry name" value="DIENELACTONE HYDROLASE DOMAIN-CONTAINING PROTEIN-RELATED"/>
    <property type="match status" value="1"/>
</dbReference>
<comment type="similarity">
    <text evidence="2">Belongs to the AB hydrolase superfamily. FUS2 hydrolase family.</text>
</comment>
<dbReference type="InterPro" id="IPR029058">
    <property type="entry name" value="AB_hydrolase_fold"/>
</dbReference>
<keyword evidence="1 4" id="KW-0378">Hydrolase</keyword>
<dbReference type="Gene3D" id="3.40.50.1820">
    <property type="entry name" value="alpha/beta hydrolase"/>
    <property type="match status" value="1"/>
</dbReference>
<dbReference type="RefSeq" id="WP_138188074.1">
    <property type="nucleotide sequence ID" value="NZ_LS992241.1"/>
</dbReference>
<dbReference type="InterPro" id="IPR000073">
    <property type="entry name" value="AB_hydrolase_1"/>
</dbReference>
<dbReference type="Pfam" id="PF12697">
    <property type="entry name" value="Abhydrolase_6"/>
    <property type="match status" value="1"/>
</dbReference>
<name>A0A383RHB5_PAEAL</name>
<dbReference type="Proteomes" id="UP000304148">
    <property type="component" value="Chromosome"/>
</dbReference>
<reference evidence="5" key="1">
    <citation type="submission" date="2018-08" db="EMBL/GenBank/DDBJ databases">
        <authorList>
            <person name="Chevrot R."/>
        </authorList>
    </citation>
    <scope>NUCLEOTIDE SEQUENCE [LARGE SCALE GENOMIC DNA]</scope>
</reference>
<evidence type="ECO:0000313" key="4">
    <source>
        <dbReference type="EMBL" id="SYX86071.1"/>
    </source>
</evidence>
<evidence type="ECO:0000256" key="1">
    <source>
        <dbReference type="ARBA" id="ARBA00022801"/>
    </source>
</evidence>
<gene>
    <name evidence="4" type="ORF">PBLR_14493</name>
</gene>
<dbReference type="AlphaFoldDB" id="A0A383RHB5"/>
<dbReference type="InterPro" id="IPR050261">
    <property type="entry name" value="FrsA_esterase"/>
</dbReference>
<evidence type="ECO:0000259" key="3">
    <source>
        <dbReference type="Pfam" id="PF12697"/>
    </source>
</evidence>
<organism evidence="4 5">
    <name type="scientific">Paenibacillus alvei</name>
    <name type="common">Bacillus alvei</name>
    <dbReference type="NCBI Taxonomy" id="44250"/>
    <lineage>
        <taxon>Bacteria</taxon>
        <taxon>Bacillati</taxon>
        <taxon>Bacillota</taxon>
        <taxon>Bacilli</taxon>
        <taxon>Bacillales</taxon>
        <taxon>Paenibacillaceae</taxon>
        <taxon>Paenibacillus</taxon>
    </lineage>
</organism>
<proteinExistence type="inferred from homology"/>
<dbReference type="EMBL" id="LS992241">
    <property type="protein sequence ID" value="SYX86071.1"/>
    <property type="molecule type" value="Genomic_DNA"/>
</dbReference>
<feature type="domain" description="AB hydrolase-1" evidence="3">
    <location>
        <begin position="75"/>
        <end position="221"/>
    </location>
</feature>
<protein>
    <submittedName>
        <fullName evidence="4">Alpha/beta hydrolase family protein</fullName>
    </submittedName>
</protein>
<dbReference type="SUPFAM" id="SSF53474">
    <property type="entry name" value="alpha/beta-Hydrolases"/>
    <property type="match status" value="1"/>
</dbReference>